<protein>
    <recommendedName>
        <fullName evidence="5">Glycosyltransferase</fullName>
    </recommendedName>
</protein>
<comment type="similarity">
    <text evidence="1">Belongs to the UDP-glycosyltransferase family.</text>
</comment>
<dbReference type="InterPro" id="IPR002213">
    <property type="entry name" value="UDP_glucos_trans"/>
</dbReference>
<keyword evidence="2" id="KW-0808">Transferase</keyword>
<dbReference type="FunFam" id="3.40.50.2000:FF:000060">
    <property type="entry name" value="Glycosyltransferase"/>
    <property type="match status" value="1"/>
</dbReference>
<dbReference type="EMBL" id="JAUJYN010000003">
    <property type="protein sequence ID" value="KAK1276260.1"/>
    <property type="molecule type" value="Genomic_DNA"/>
</dbReference>
<evidence type="ECO:0008006" key="5">
    <source>
        <dbReference type="Google" id="ProtNLM"/>
    </source>
</evidence>
<sequence>MDSQRHVAVLAFPFGSHATPTMSLTRLLASSAPHVTFSFFSTATSNAALANTLSASVTPNLTLYDVSDGIPDGHVPSPTNPEEKIGLFMKSAYANFKSAMAAAAGGARVDCIISDSFLPFSADLAREMRATWVSLWTSALCSLSAHVHTDLLRENYNALSDDVPLECAPGLSHLRFRDLPEGVVSGDLDSPFARLACKVGREIHRADLIALNTCDGLEPEPALFGLRARLKRCLPIGHLNLLPGLPPEPDNEGCLLWLDRHEPEKVVYVSFGSIMSPPARELDTLALGLERSGRAFLWSMKEGERAKLPEGFVERTKGRGLMVGWAPQRAVLAHRAVGVFVNHCGWNSVMESLGGGVPMIGRPCLGDHRMNGRIVTHVWRVGVVFEEGFESEEEVVRALEVVLTDGEEMRGRARALKMVCARAVGEGGSSADNVGRLSDLVCGRL</sequence>
<dbReference type="Pfam" id="PF00201">
    <property type="entry name" value="UDPGT"/>
    <property type="match status" value="1"/>
</dbReference>
<dbReference type="PANTHER" id="PTHR48045">
    <property type="entry name" value="UDP-GLYCOSYLTRANSFERASE 72B1"/>
    <property type="match status" value="1"/>
</dbReference>
<evidence type="ECO:0000256" key="2">
    <source>
        <dbReference type="ARBA" id="ARBA00022679"/>
    </source>
</evidence>
<proteinExistence type="inferred from homology"/>
<accession>A0AAV9BIC0</accession>
<gene>
    <name evidence="3" type="ORF">QJS04_geneDACA003980</name>
</gene>
<evidence type="ECO:0000313" key="3">
    <source>
        <dbReference type="EMBL" id="KAK1276260.1"/>
    </source>
</evidence>
<dbReference type="AlphaFoldDB" id="A0AAV9BIC0"/>
<keyword evidence="4" id="KW-1185">Reference proteome</keyword>
<dbReference type="SUPFAM" id="SSF53756">
    <property type="entry name" value="UDP-Glycosyltransferase/glycogen phosphorylase"/>
    <property type="match status" value="1"/>
</dbReference>
<dbReference type="Proteomes" id="UP001179952">
    <property type="component" value="Unassembled WGS sequence"/>
</dbReference>
<dbReference type="GO" id="GO:0008194">
    <property type="term" value="F:UDP-glycosyltransferase activity"/>
    <property type="evidence" value="ECO:0007669"/>
    <property type="project" value="InterPro"/>
</dbReference>
<reference evidence="3" key="1">
    <citation type="journal article" date="2023" name="Nat. Commun.">
        <title>Diploid and tetraploid genomes of Acorus and the evolution of monocots.</title>
        <authorList>
            <person name="Ma L."/>
            <person name="Liu K.W."/>
            <person name="Li Z."/>
            <person name="Hsiao Y.Y."/>
            <person name="Qi Y."/>
            <person name="Fu T."/>
            <person name="Tang G.D."/>
            <person name="Zhang D."/>
            <person name="Sun W.H."/>
            <person name="Liu D.K."/>
            <person name="Li Y."/>
            <person name="Chen G.Z."/>
            <person name="Liu X.D."/>
            <person name="Liao X.Y."/>
            <person name="Jiang Y.T."/>
            <person name="Yu X."/>
            <person name="Hao Y."/>
            <person name="Huang J."/>
            <person name="Zhao X.W."/>
            <person name="Ke S."/>
            <person name="Chen Y.Y."/>
            <person name="Wu W.L."/>
            <person name="Hsu J.L."/>
            <person name="Lin Y.F."/>
            <person name="Huang M.D."/>
            <person name="Li C.Y."/>
            <person name="Huang L."/>
            <person name="Wang Z.W."/>
            <person name="Zhao X."/>
            <person name="Zhong W.Y."/>
            <person name="Peng D.H."/>
            <person name="Ahmad S."/>
            <person name="Lan S."/>
            <person name="Zhang J.S."/>
            <person name="Tsai W.C."/>
            <person name="Van de Peer Y."/>
            <person name="Liu Z.J."/>
        </authorList>
    </citation>
    <scope>NUCLEOTIDE SEQUENCE</scope>
    <source>
        <strain evidence="3">SCP</strain>
    </source>
</reference>
<comment type="caution">
    <text evidence="3">The sequence shown here is derived from an EMBL/GenBank/DDBJ whole genome shotgun (WGS) entry which is preliminary data.</text>
</comment>
<name>A0AAV9BIC0_ACOGR</name>
<reference evidence="3" key="2">
    <citation type="submission" date="2023-06" db="EMBL/GenBank/DDBJ databases">
        <authorList>
            <person name="Ma L."/>
            <person name="Liu K.-W."/>
            <person name="Li Z."/>
            <person name="Hsiao Y.-Y."/>
            <person name="Qi Y."/>
            <person name="Fu T."/>
            <person name="Tang G."/>
            <person name="Zhang D."/>
            <person name="Sun W.-H."/>
            <person name="Liu D.-K."/>
            <person name="Li Y."/>
            <person name="Chen G.-Z."/>
            <person name="Liu X.-D."/>
            <person name="Liao X.-Y."/>
            <person name="Jiang Y.-T."/>
            <person name="Yu X."/>
            <person name="Hao Y."/>
            <person name="Huang J."/>
            <person name="Zhao X.-W."/>
            <person name="Ke S."/>
            <person name="Chen Y.-Y."/>
            <person name="Wu W.-L."/>
            <person name="Hsu J.-L."/>
            <person name="Lin Y.-F."/>
            <person name="Huang M.-D."/>
            <person name="Li C.-Y."/>
            <person name="Huang L."/>
            <person name="Wang Z.-W."/>
            <person name="Zhao X."/>
            <person name="Zhong W.-Y."/>
            <person name="Peng D.-H."/>
            <person name="Ahmad S."/>
            <person name="Lan S."/>
            <person name="Zhang J.-S."/>
            <person name="Tsai W.-C."/>
            <person name="Van De Peer Y."/>
            <person name="Liu Z.-J."/>
        </authorList>
    </citation>
    <scope>NUCLEOTIDE SEQUENCE</scope>
    <source>
        <strain evidence="3">SCP</strain>
        <tissue evidence="3">Leaves</tissue>
    </source>
</reference>
<dbReference type="CDD" id="cd03784">
    <property type="entry name" value="GT1_Gtf-like"/>
    <property type="match status" value="1"/>
</dbReference>
<organism evidence="3 4">
    <name type="scientific">Acorus gramineus</name>
    <name type="common">Dwarf sweet flag</name>
    <dbReference type="NCBI Taxonomy" id="55184"/>
    <lineage>
        <taxon>Eukaryota</taxon>
        <taxon>Viridiplantae</taxon>
        <taxon>Streptophyta</taxon>
        <taxon>Embryophyta</taxon>
        <taxon>Tracheophyta</taxon>
        <taxon>Spermatophyta</taxon>
        <taxon>Magnoliopsida</taxon>
        <taxon>Liliopsida</taxon>
        <taxon>Acoraceae</taxon>
        <taxon>Acorus</taxon>
    </lineage>
</organism>
<evidence type="ECO:0000256" key="1">
    <source>
        <dbReference type="ARBA" id="ARBA00009995"/>
    </source>
</evidence>
<dbReference type="PANTHER" id="PTHR48045:SF31">
    <property type="entry name" value="UDP-GLYCOSYLTRANSFERASE 76B1-LIKE"/>
    <property type="match status" value="1"/>
</dbReference>
<dbReference type="Gene3D" id="3.40.50.2000">
    <property type="entry name" value="Glycogen Phosphorylase B"/>
    <property type="match status" value="2"/>
</dbReference>
<evidence type="ECO:0000313" key="4">
    <source>
        <dbReference type="Proteomes" id="UP001179952"/>
    </source>
</evidence>